<keyword evidence="1" id="KW-0812">Transmembrane</keyword>
<feature type="transmembrane region" description="Helical" evidence="1">
    <location>
        <begin position="20"/>
        <end position="39"/>
    </location>
</feature>
<proteinExistence type="predicted"/>
<reference evidence="2 3" key="1">
    <citation type="submission" date="2021-06" db="EMBL/GenBank/DDBJ databases">
        <title>Caerostris extrusa draft genome.</title>
        <authorList>
            <person name="Kono N."/>
            <person name="Arakawa K."/>
        </authorList>
    </citation>
    <scope>NUCLEOTIDE SEQUENCE [LARGE SCALE GENOMIC DNA]</scope>
</reference>
<name>A0AAV4MRI3_CAEEX</name>
<keyword evidence="3" id="KW-1185">Reference proteome</keyword>
<evidence type="ECO:0000313" key="3">
    <source>
        <dbReference type="Proteomes" id="UP001054945"/>
    </source>
</evidence>
<evidence type="ECO:0000313" key="2">
    <source>
        <dbReference type="EMBL" id="GIX75097.1"/>
    </source>
</evidence>
<dbReference type="EMBL" id="BPLR01020133">
    <property type="protein sequence ID" value="GIX75097.1"/>
    <property type="molecule type" value="Genomic_DNA"/>
</dbReference>
<feature type="transmembrane region" description="Helical" evidence="1">
    <location>
        <begin position="73"/>
        <end position="89"/>
    </location>
</feature>
<keyword evidence="1" id="KW-0472">Membrane</keyword>
<comment type="caution">
    <text evidence="2">The sequence shown here is derived from an EMBL/GenBank/DDBJ whole genome shotgun (WGS) entry which is preliminary data.</text>
</comment>
<accession>A0AAV4MRI3</accession>
<evidence type="ECO:0000256" key="1">
    <source>
        <dbReference type="SAM" id="Phobius"/>
    </source>
</evidence>
<dbReference type="Proteomes" id="UP001054945">
    <property type="component" value="Unassembled WGS sequence"/>
</dbReference>
<keyword evidence="1" id="KW-1133">Transmembrane helix</keyword>
<organism evidence="2 3">
    <name type="scientific">Caerostris extrusa</name>
    <name type="common">Bark spider</name>
    <name type="synonym">Caerostris bankana</name>
    <dbReference type="NCBI Taxonomy" id="172846"/>
    <lineage>
        <taxon>Eukaryota</taxon>
        <taxon>Metazoa</taxon>
        <taxon>Ecdysozoa</taxon>
        <taxon>Arthropoda</taxon>
        <taxon>Chelicerata</taxon>
        <taxon>Arachnida</taxon>
        <taxon>Araneae</taxon>
        <taxon>Araneomorphae</taxon>
        <taxon>Entelegynae</taxon>
        <taxon>Araneoidea</taxon>
        <taxon>Araneidae</taxon>
        <taxon>Caerostris</taxon>
    </lineage>
</organism>
<dbReference type="AlphaFoldDB" id="A0AAV4MRI3"/>
<protein>
    <submittedName>
        <fullName evidence="2">Uncharacterized protein</fullName>
    </submittedName>
</protein>
<gene>
    <name evidence="2" type="ORF">CEXT_624551</name>
</gene>
<sequence>MSCSEKRLEDDYNINPVPRYRKTFPAIVSIILTSIYFGIKAKISLSRRSVYSRCLKIPLVHSRKRFRSTESSIGTNFCLGLLILLFELYRGKV</sequence>